<keyword evidence="1" id="KW-0732">Signal</keyword>
<feature type="chain" id="PRO_5025002945" description="Secreted protein" evidence="1">
    <location>
        <begin position="19"/>
        <end position="244"/>
    </location>
</feature>
<geneLocation type="mitochondrion" evidence="2"/>
<gene>
    <name evidence="2" type="primary">orf244</name>
</gene>
<evidence type="ECO:0000256" key="1">
    <source>
        <dbReference type="SAM" id="SignalP"/>
    </source>
</evidence>
<sequence>MIVRSALACLHIPRFAQALVCMQVHAVPSPSCMHAYSVHAPSSRRWTYANPPDKTKSEHGYPEGRLHYLHACGRPTGRLQSWVYKAGRSAHRLHAGCMQGGGGCRCSMLACVLEEGAALPYVAPYTQPITLQAKGPPFSPTCSPFPTQMDWPPLLLYSNSPLSLSERERFLPLASQRIKKFTPPTFQPIQLLHAALVVVEWMGGQVWGGTRRGGLFERGGIRPLRINSWPACRAGPGFFFFFII</sequence>
<organism evidence="2">
    <name type="scientific">Morchella importuna</name>
    <dbReference type="NCBI Taxonomy" id="1174673"/>
    <lineage>
        <taxon>Eukaryota</taxon>
        <taxon>Fungi</taxon>
        <taxon>Dikarya</taxon>
        <taxon>Ascomycota</taxon>
        <taxon>Pezizomycotina</taxon>
        <taxon>Pezizomycetes</taxon>
        <taxon>Pezizales</taxon>
        <taxon>Morchellaceae</taxon>
        <taxon>Morchella</taxon>
    </lineage>
</organism>
<evidence type="ECO:0000313" key="2">
    <source>
        <dbReference type="EMBL" id="QGN66692.1"/>
    </source>
</evidence>
<name>A0A650AF90_9PEZI</name>
<protein>
    <recommendedName>
        <fullName evidence="3">Secreted protein</fullName>
    </recommendedName>
</protein>
<feature type="signal peptide" evidence="1">
    <location>
        <begin position="1"/>
        <end position="18"/>
    </location>
</feature>
<dbReference type="RefSeq" id="YP_009722290.1">
    <property type="nucleotide sequence ID" value="NC_045397.1"/>
</dbReference>
<accession>A0A650AF90</accession>
<proteinExistence type="predicted"/>
<evidence type="ECO:0008006" key="3">
    <source>
        <dbReference type="Google" id="ProtNLM"/>
    </source>
</evidence>
<keyword evidence="2" id="KW-0496">Mitochondrion</keyword>
<reference evidence="2" key="1">
    <citation type="submission" date="2019-02" db="EMBL/GenBank/DDBJ databases">
        <title>The largest mitochondrial genome of Morchella importuna (272.2 kb) among fungi reservoir of numerous mitochondrial ORFs, repeatitive sequences and nuclear genome horizontal transfer.</title>
        <authorList>
            <person name="Liu W."/>
            <person name="Bian Y."/>
        </authorList>
    </citation>
    <scope>NUCLEOTIDE SEQUENCE</scope>
</reference>
<dbReference type="EMBL" id="MK527108">
    <property type="protein sequence ID" value="QGN66692.1"/>
    <property type="molecule type" value="Genomic_DNA"/>
</dbReference>
<dbReference type="GeneID" id="42906015"/>
<dbReference type="AlphaFoldDB" id="A0A650AF90"/>